<dbReference type="SUPFAM" id="SSF51735">
    <property type="entry name" value="NAD(P)-binding Rossmann-fold domains"/>
    <property type="match status" value="1"/>
</dbReference>
<sequence length="62" mass="6780">LTLGGVYADNPSPFVKEYSKRTQLGSMADKREYAGPLLFLVSDMSSYMTGSNLIVDGGWSAW</sequence>
<name>A0A382NI65_9ZZZZ</name>
<reference evidence="1" key="1">
    <citation type="submission" date="2018-05" db="EMBL/GenBank/DDBJ databases">
        <authorList>
            <person name="Lanie J.A."/>
            <person name="Ng W.-L."/>
            <person name="Kazmierczak K.M."/>
            <person name="Andrzejewski T.M."/>
            <person name="Davidsen T.M."/>
            <person name="Wayne K.J."/>
            <person name="Tettelin H."/>
            <person name="Glass J.I."/>
            <person name="Rusch D."/>
            <person name="Podicherti R."/>
            <person name="Tsui H.-C.T."/>
            <person name="Winkler M.E."/>
        </authorList>
    </citation>
    <scope>NUCLEOTIDE SEQUENCE</scope>
</reference>
<accession>A0A382NI65</accession>
<organism evidence="1">
    <name type="scientific">marine metagenome</name>
    <dbReference type="NCBI Taxonomy" id="408172"/>
    <lineage>
        <taxon>unclassified sequences</taxon>
        <taxon>metagenomes</taxon>
        <taxon>ecological metagenomes</taxon>
    </lineage>
</organism>
<feature type="non-terminal residue" evidence="1">
    <location>
        <position position="1"/>
    </location>
</feature>
<evidence type="ECO:0008006" key="2">
    <source>
        <dbReference type="Google" id="ProtNLM"/>
    </source>
</evidence>
<proteinExistence type="predicted"/>
<dbReference type="AlphaFoldDB" id="A0A382NI65"/>
<protein>
    <recommendedName>
        <fullName evidence="2">Short-chain dehydrogenase</fullName>
    </recommendedName>
</protein>
<dbReference type="Gene3D" id="3.40.50.720">
    <property type="entry name" value="NAD(P)-binding Rossmann-like Domain"/>
    <property type="match status" value="1"/>
</dbReference>
<gene>
    <name evidence="1" type="ORF">METZ01_LOCUS313753</name>
</gene>
<dbReference type="Pfam" id="PF13561">
    <property type="entry name" value="adh_short_C2"/>
    <property type="match status" value="1"/>
</dbReference>
<dbReference type="EMBL" id="UINC01100670">
    <property type="protein sequence ID" value="SVC60899.1"/>
    <property type="molecule type" value="Genomic_DNA"/>
</dbReference>
<dbReference type="InterPro" id="IPR036291">
    <property type="entry name" value="NAD(P)-bd_dom_sf"/>
</dbReference>
<evidence type="ECO:0000313" key="1">
    <source>
        <dbReference type="EMBL" id="SVC60899.1"/>
    </source>
</evidence>
<dbReference type="InterPro" id="IPR002347">
    <property type="entry name" value="SDR_fam"/>
</dbReference>